<dbReference type="AlphaFoldDB" id="A0A1G9I265"/>
<organism evidence="1 2">
    <name type="scientific">Natronincola ferrireducens</name>
    <dbReference type="NCBI Taxonomy" id="393762"/>
    <lineage>
        <taxon>Bacteria</taxon>
        <taxon>Bacillati</taxon>
        <taxon>Bacillota</taxon>
        <taxon>Clostridia</taxon>
        <taxon>Peptostreptococcales</taxon>
        <taxon>Natronincolaceae</taxon>
        <taxon>Natronincola</taxon>
    </lineage>
</organism>
<proteinExistence type="predicted"/>
<evidence type="ECO:0000313" key="2">
    <source>
        <dbReference type="Proteomes" id="UP000198718"/>
    </source>
</evidence>
<keyword evidence="2" id="KW-1185">Reference proteome</keyword>
<sequence>MPLTNRKNISVKEAAEIMGKSQQFVRVGLQRQLLPIGTAVKLSSKWTYHISPKLLAEYMGITEGDNQCLLKRQAV</sequence>
<dbReference type="OrthoDB" id="2063024at2"/>
<gene>
    <name evidence="1" type="ORF">SAMN05660472_02776</name>
</gene>
<accession>A0A1G9I265</accession>
<dbReference type="RefSeq" id="WP_090554691.1">
    <property type="nucleotide sequence ID" value="NZ_FNFP01000010.1"/>
</dbReference>
<name>A0A1G9I265_9FIRM</name>
<protein>
    <recommendedName>
        <fullName evidence="3">Helix-turn-helix domain-containing protein</fullName>
    </recommendedName>
</protein>
<evidence type="ECO:0000313" key="1">
    <source>
        <dbReference type="EMBL" id="SDL19330.1"/>
    </source>
</evidence>
<dbReference type="STRING" id="393762.SAMN05660472_02776"/>
<evidence type="ECO:0008006" key="3">
    <source>
        <dbReference type="Google" id="ProtNLM"/>
    </source>
</evidence>
<dbReference type="Proteomes" id="UP000198718">
    <property type="component" value="Unassembled WGS sequence"/>
</dbReference>
<reference evidence="1 2" key="1">
    <citation type="submission" date="2016-10" db="EMBL/GenBank/DDBJ databases">
        <authorList>
            <person name="de Groot N.N."/>
        </authorList>
    </citation>
    <scope>NUCLEOTIDE SEQUENCE [LARGE SCALE GENOMIC DNA]</scope>
    <source>
        <strain evidence="1 2">DSM 18346</strain>
    </source>
</reference>
<dbReference type="EMBL" id="FNFP01000010">
    <property type="protein sequence ID" value="SDL19330.1"/>
    <property type="molecule type" value="Genomic_DNA"/>
</dbReference>